<sequence length="279" mass="31221">MPKLPSPFLVLLHTYFTLLLISIPFQVNSQFPNTEELTILLNIKQELGNPPSLSSWNATSSPCNWPGITCIENSVTEISLQNKSITQKIPPTICNLKNLTSLDLSVNNIPGEFPDILNCTRLEILDLSQNLFVGRLSELQKLYLYQNEFDGTFPKEIGNLSNLEVLGLAFNEKMKPASIPVEFGKLKKLQILWINEANLMGEIPDSLTNLTSLETLSLAINQLTGSIPSGLFSLKNLTSLYLFHNKLFGELPNSFEGQVKPCRMGMETLCRRKAYHGCF</sequence>
<reference evidence="2" key="1">
    <citation type="journal article" date="2023" name="G3 (Bethesda)">
        <title>Genome assembly and association tests identify interacting loci associated with vigor, precocity, and sex in interspecific pistachio rootstocks.</title>
        <authorList>
            <person name="Palmer W."/>
            <person name="Jacygrad E."/>
            <person name="Sagayaradj S."/>
            <person name="Cavanaugh K."/>
            <person name="Han R."/>
            <person name="Bertier L."/>
            <person name="Beede B."/>
            <person name="Kafkas S."/>
            <person name="Golino D."/>
            <person name="Preece J."/>
            <person name="Michelmore R."/>
        </authorList>
    </citation>
    <scope>NUCLEOTIDE SEQUENCE [LARGE SCALE GENOMIC DNA]</scope>
</reference>
<evidence type="ECO:0000313" key="2">
    <source>
        <dbReference type="Proteomes" id="UP001163603"/>
    </source>
</evidence>
<dbReference type="Proteomes" id="UP001163603">
    <property type="component" value="Chromosome 8"/>
</dbReference>
<gene>
    <name evidence="1" type="ORF">Pint_12878</name>
</gene>
<accession>A0ACC0YAM0</accession>
<dbReference type="EMBL" id="CM047743">
    <property type="protein sequence ID" value="KAJ0031422.1"/>
    <property type="molecule type" value="Genomic_DNA"/>
</dbReference>
<proteinExistence type="predicted"/>
<comment type="caution">
    <text evidence="1">The sequence shown here is derived from an EMBL/GenBank/DDBJ whole genome shotgun (WGS) entry which is preliminary data.</text>
</comment>
<keyword evidence="2" id="KW-1185">Reference proteome</keyword>
<name>A0ACC0YAM0_9ROSI</name>
<protein>
    <submittedName>
        <fullName evidence="1">Uncharacterized protein</fullName>
    </submittedName>
</protein>
<evidence type="ECO:0000313" key="1">
    <source>
        <dbReference type="EMBL" id="KAJ0031422.1"/>
    </source>
</evidence>
<organism evidence="1 2">
    <name type="scientific">Pistacia integerrima</name>
    <dbReference type="NCBI Taxonomy" id="434235"/>
    <lineage>
        <taxon>Eukaryota</taxon>
        <taxon>Viridiplantae</taxon>
        <taxon>Streptophyta</taxon>
        <taxon>Embryophyta</taxon>
        <taxon>Tracheophyta</taxon>
        <taxon>Spermatophyta</taxon>
        <taxon>Magnoliopsida</taxon>
        <taxon>eudicotyledons</taxon>
        <taxon>Gunneridae</taxon>
        <taxon>Pentapetalae</taxon>
        <taxon>rosids</taxon>
        <taxon>malvids</taxon>
        <taxon>Sapindales</taxon>
        <taxon>Anacardiaceae</taxon>
        <taxon>Pistacia</taxon>
    </lineage>
</organism>